<dbReference type="Pfam" id="PF00753">
    <property type="entry name" value="Lactamase_B"/>
    <property type="match status" value="1"/>
</dbReference>
<protein>
    <submittedName>
        <fullName evidence="2">MBL fold metallo-hydrolase</fullName>
        <ecNumber evidence="2">3.-.-.-</ecNumber>
    </submittedName>
</protein>
<sequence>MIPIIMEVPTPDPRVRCFRSLPEVDCFAVVTELLPVPGHAPDQVAVWIPELRFLLAADALEFPFPLLGDAADLPALLGSIERLRALQPEVVLPCHGGQHGPELLDWNTRYFERLQARDYSFDDVLTDLGVRGVPNESFYREMHAAHQHLLKPASDA</sequence>
<evidence type="ECO:0000313" key="3">
    <source>
        <dbReference type="Proteomes" id="UP001595748"/>
    </source>
</evidence>
<dbReference type="Proteomes" id="UP001595748">
    <property type="component" value="Unassembled WGS sequence"/>
</dbReference>
<name>A0ABV8AAI8_9DEIO</name>
<feature type="domain" description="Metallo-beta-lactamase" evidence="1">
    <location>
        <begin position="9"/>
        <end position="95"/>
    </location>
</feature>
<dbReference type="Gene3D" id="3.60.15.10">
    <property type="entry name" value="Ribonuclease Z/Hydroxyacylglutathione hydrolase-like"/>
    <property type="match status" value="1"/>
</dbReference>
<comment type="caution">
    <text evidence="2">The sequence shown here is derived from an EMBL/GenBank/DDBJ whole genome shotgun (WGS) entry which is preliminary data.</text>
</comment>
<organism evidence="2 3">
    <name type="scientific">Deinococcus antarcticus</name>
    <dbReference type="NCBI Taxonomy" id="1298767"/>
    <lineage>
        <taxon>Bacteria</taxon>
        <taxon>Thermotogati</taxon>
        <taxon>Deinococcota</taxon>
        <taxon>Deinococci</taxon>
        <taxon>Deinococcales</taxon>
        <taxon>Deinococcaceae</taxon>
        <taxon>Deinococcus</taxon>
    </lineage>
</organism>
<proteinExistence type="predicted"/>
<evidence type="ECO:0000259" key="1">
    <source>
        <dbReference type="Pfam" id="PF00753"/>
    </source>
</evidence>
<accession>A0ABV8AAI8</accession>
<dbReference type="InterPro" id="IPR001279">
    <property type="entry name" value="Metallo-B-lactamas"/>
</dbReference>
<keyword evidence="2" id="KW-0378">Hydrolase</keyword>
<gene>
    <name evidence="2" type="ORF">ACFOPQ_12510</name>
</gene>
<dbReference type="SUPFAM" id="SSF56281">
    <property type="entry name" value="Metallo-hydrolase/oxidoreductase"/>
    <property type="match status" value="1"/>
</dbReference>
<dbReference type="InterPro" id="IPR036866">
    <property type="entry name" value="RibonucZ/Hydroxyglut_hydro"/>
</dbReference>
<keyword evidence="3" id="KW-1185">Reference proteome</keyword>
<evidence type="ECO:0000313" key="2">
    <source>
        <dbReference type="EMBL" id="MFC3861581.1"/>
    </source>
</evidence>
<dbReference type="RefSeq" id="WP_380078619.1">
    <property type="nucleotide sequence ID" value="NZ_JBHRZF010000148.1"/>
</dbReference>
<dbReference type="EC" id="3.-.-.-" evidence="2"/>
<dbReference type="EMBL" id="JBHRZF010000148">
    <property type="protein sequence ID" value="MFC3861581.1"/>
    <property type="molecule type" value="Genomic_DNA"/>
</dbReference>
<reference evidence="3" key="1">
    <citation type="journal article" date="2019" name="Int. J. Syst. Evol. Microbiol.">
        <title>The Global Catalogue of Microorganisms (GCM) 10K type strain sequencing project: providing services to taxonomists for standard genome sequencing and annotation.</title>
        <authorList>
            <consortium name="The Broad Institute Genomics Platform"/>
            <consortium name="The Broad Institute Genome Sequencing Center for Infectious Disease"/>
            <person name="Wu L."/>
            <person name="Ma J."/>
        </authorList>
    </citation>
    <scope>NUCLEOTIDE SEQUENCE [LARGE SCALE GENOMIC DNA]</scope>
    <source>
        <strain evidence="3">CCTCC AB 2013263</strain>
    </source>
</reference>
<dbReference type="GO" id="GO:0016787">
    <property type="term" value="F:hydrolase activity"/>
    <property type="evidence" value="ECO:0007669"/>
    <property type="project" value="UniProtKB-KW"/>
</dbReference>